<name>L7KQE6_9ACTN</name>
<keyword evidence="4" id="KW-1185">Reference proteome</keyword>
<evidence type="ECO:0000313" key="3">
    <source>
        <dbReference type="EMBL" id="GAC50177.1"/>
    </source>
</evidence>
<dbReference type="GO" id="GO:0003824">
    <property type="term" value="F:catalytic activity"/>
    <property type="evidence" value="ECO:0007669"/>
    <property type="project" value="UniProtKB-ARBA"/>
</dbReference>
<protein>
    <submittedName>
        <fullName evidence="3">Putative enoyl-CoA hydratase</fullName>
    </submittedName>
</protein>
<dbReference type="PANTHER" id="PTHR43802:SF1">
    <property type="entry name" value="IP11341P-RELATED"/>
    <property type="match status" value="1"/>
</dbReference>
<evidence type="ECO:0000313" key="4">
    <source>
        <dbReference type="Proteomes" id="UP000010988"/>
    </source>
</evidence>
<dbReference type="CDD" id="cd06558">
    <property type="entry name" value="crotonase-like"/>
    <property type="match status" value="1"/>
</dbReference>
<proteinExistence type="inferred from homology"/>
<comment type="similarity">
    <text evidence="1">Belongs to the enoyl-CoA hydratase/isomerase family.</text>
</comment>
<dbReference type="PANTHER" id="PTHR43802">
    <property type="entry name" value="ENOYL-COA HYDRATASE"/>
    <property type="match status" value="1"/>
</dbReference>
<dbReference type="SUPFAM" id="SSF52096">
    <property type="entry name" value="ClpP/crotonase"/>
    <property type="match status" value="1"/>
</dbReference>
<organism evidence="3 4">
    <name type="scientific">Gordonia aichiensis NBRC 108223</name>
    <dbReference type="NCBI Taxonomy" id="1220583"/>
    <lineage>
        <taxon>Bacteria</taxon>
        <taxon>Bacillati</taxon>
        <taxon>Actinomycetota</taxon>
        <taxon>Actinomycetes</taxon>
        <taxon>Mycobacteriales</taxon>
        <taxon>Gordoniaceae</taxon>
        <taxon>Gordonia</taxon>
    </lineage>
</organism>
<dbReference type="eggNOG" id="COG1024">
    <property type="taxonomic scope" value="Bacteria"/>
</dbReference>
<dbReference type="STRING" id="1220583.GOACH_21_00700"/>
<dbReference type="InterPro" id="IPR001753">
    <property type="entry name" value="Enoyl-CoA_hydra/iso"/>
</dbReference>
<dbReference type="EMBL" id="BANR01000021">
    <property type="protein sequence ID" value="GAC50177.1"/>
    <property type="molecule type" value="Genomic_DNA"/>
</dbReference>
<dbReference type="AlphaFoldDB" id="L7KQE6"/>
<evidence type="ECO:0000256" key="1">
    <source>
        <dbReference type="ARBA" id="ARBA00005254"/>
    </source>
</evidence>
<dbReference type="Pfam" id="PF00378">
    <property type="entry name" value="ECH_1"/>
    <property type="match status" value="1"/>
</dbReference>
<reference evidence="3 4" key="1">
    <citation type="submission" date="2012-12" db="EMBL/GenBank/DDBJ databases">
        <title>Whole genome shotgun sequence of Gordonia aichiensis NBRC 108223.</title>
        <authorList>
            <person name="Isaki-Nakamura S."/>
            <person name="Hosoyama A."/>
            <person name="Tsuchikane K."/>
            <person name="Ando Y."/>
            <person name="Baba S."/>
            <person name="Ohji S."/>
            <person name="Hamada M."/>
            <person name="Tamura T."/>
            <person name="Yamazoe A."/>
            <person name="Yamazaki S."/>
            <person name="Fujita N."/>
        </authorList>
    </citation>
    <scope>NUCLEOTIDE SEQUENCE [LARGE SCALE GENOMIC DNA]</scope>
    <source>
        <strain evidence="3 4">NBRC 108223</strain>
    </source>
</reference>
<sequence length="111" mass="12177">MTHNGTGQDAATTSREPTVTVERDGHILLIGLNRPAKRNAFDKRLITELSAAYGQLENDDDLWCGVLFAHGDTFTAGLYLLDVGPDLAQGSLTIPEGHRDPWRLDARGPRH</sequence>
<feature type="compositionally biased region" description="Basic and acidic residues" evidence="2">
    <location>
        <begin position="96"/>
        <end position="111"/>
    </location>
</feature>
<dbReference type="Proteomes" id="UP000010988">
    <property type="component" value="Unassembled WGS sequence"/>
</dbReference>
<dbReference type="Gene3D" id="3.30.300.220">
    <property type="match status" value="1"/>
</dbReference>
<feature type="region of interest" description="Disordered" evidence="2">
    <location>
        <begin position="91"/>
        <end position="111"/>
    </location>
</feature>
<evidence type="ECO:0000256" key="2">
    <source>
        <dbReference type="SAM" id="MobiDB-lite"/>
    </source>
</evidence>
<accession>L7KQE6</accession>
<comment type="caution">
    <text evidence="3">The sequence shown here is derived from an EMBL/GenBank/DDBJ whole genome shotgun (WGS) entry which is preliminary data.</text>
</comment>
<gene>
    <name evidence="3" type="ORF">GOACH_21_00700</name>
</gene>
<dbReference type="InterPro" id="IPR029045">
    <property type="entry name" value="ClpP/crotonase-like_dom_sf"/>
</dbReference>